<dbReference type="GO" id="GO:0019509">
    <property type="term" value="P:L-methionine salvage from methylthioadenosine"/>
    <property type="evidence" value="ECO:0007669"/>
    <property type="project" value="UniProtKB-UniRule"/>
</dbReference>
<evidence type="ECO:0000256" key="6">
    <source>
        <dbReference type="HAMAP-Rule" id="MF_01677"/>
    </source>
</evidence>
<dbReference type="EC" id="4.2.1.109" evidence="6"/>
<evidence type="ECO:0000313" key="8">
    <source>
        <dbReference type="EMBL" id="AMY06921.1"/>
    </source>
</evidence>
<evidence type="ECO:0000256" key="2">
    <source>
        <dbReference type="ARBA" id="ARBA00022723"/>
    </source>
</evidence>
<comment type="cofactor">
    <cofactor evidence="6">
        <name>Zn(2+)</name>
        <dbReference type="ChEBI" id="CHEBI:29105"/>
    </cofactor>
    <text evidence="6">Binds 1 zinc ion per subunit.</text>
</comment>
<evidence type="ECO:0000259" key="7">
    <source>
        <dbReference type="SMART" id="SM01007"/>
    </source>
</evidence>
<comment type="pathway">
    <text evidence="6">Amino-acid biosynthesis; L-methionine biosynthesis via salvage pathway; L-methionine from S-methyl-5-thio-alpha-D-ribose 1-phosphate: step 2/6.</text>
</comment>
<dbReference type="OrthoDB" id="9805559at2"/>
<dbReference type="KEGG" id="abac:LuPra_00085"/>
<dbReference type="PANTHER" id="PTHR10640">
    <property type="entry name" value="METHYLTHIORIBULOSE-1-PHOSPHATE DEHYDRATASE"/>
    <property type="match status" value="1"/>
</dbReference>
<dbReference type="PATRIC" id="fig|1813736.3.peg.91"/>
<feature type="binding site" evidence="6">
    <location>
        <position position="123"/>
    </location>
    <ligand>
        <name>Zn(2+)</name>
        <dbReference type="ChEBI" id="CHEBI:29105"/>
    </ligand>
</feature>
<dbReference type="InterPro" id="IPR001303">
    <property type="entry name" value="Aldolase_II/adducin_N"/>
</dbReference>
<dbReference type="SUPFAM" id="SSF53639">
    <property type="entry name" value="AraD/HMP-PK domain-like"/>
    <property type="match status" value="1"/>
</dbReference>
<keyword evidence="1 6" id="KW-0028">Amino-acid biosynthesis</keyword>
<gene>
    <name evidence="8" type="primary">mtnB_1</name>
    <name evidence="6" type="synonym">mtnB</name>
    <name evidence="8" type="ORF">LuPra_00085</name>
</gene>
<name>A0A143PEI4_LUTPR</name>
<keyword evidence="2 6" id="KW-0479">Metal-binding</keyword>
<dbReference type="Pfam" id="PF00596">
    <property type="entry name" value="Aldolase_II"/>
    <property type="match status" value="1"/>
</dbReference>
<sequence length="235" mass="25845">MTAARRAHLETVTVITWTWDIVVFLAGMAETARVQALIAAGRRFYGRSWVLATSGNFSMVSSVSPLRLLITQSGVHKGTLTAGQFLTIDASGRVAGRRKARPSAEAQLHVEIVQARGAGAVLHTHSVWSTVLSERHAAAGGIAIQSLEMLKGLDGVTTHTHREWVPIVENDQDMIRLRGVVGHLLRDYPSIHGFLLRGHGLYTWGRTLADAERHVETLEFLFQVIGERHEPDPHS</sequence>
<dbReference type="EMBL" id="CP015136">
    <property type="protein sequence ID" value="AMY06921.1"/>
    <property type="molecule type" value="Genomic_DNA"/>
</dbReference>
<keyword evidence="4 6" id="KW-0486">Methionine biosynthesis</keyword>
<dbReference type="GO" id="GO:0005737">
    <property type="term" value="C:cytoplasm"/>
    <property type="evidence" value="ECO:0007669"/>
    <property type="project" value="UniProtKB-UniRule"/>
</dbReference>
<dbReference type="GO" id="GO:0008270">
    <property type="term" value="F:zinc ion binding"/>
    <property type="evidence" value="ECO:0007669"/>
    <property type="project" value="UniProtKB-UniRule"/>
</dbReference>
<dbReference type="HAMAP" id="MF_01677">
    <property type="entry name" value="Salvage_MtnB"/>
    <property type="match status" value="1"/>
</dbReference>
<feature type="binding site" evidence="6">
    <location>
        <position position="125"/>
    </location>
    <ligand>
        <name>Zn(2+)</name>
        <dbReference type="ChEBI" id="CHEBI:29105"/>
    </ligand>
</feature>
<comment type="function">
    <text evidence="6">Catalyzes the dehydration of methylthioribulose-1-phosphate (MTRu-1-P) into 2,3-diketo-5-methylthiopentyl-1-phosphate (DK-MTP-1-P).</text>
</comment>
<dbReference type="AlphaFoldDB" id="A0A143PEI4"/>
<evidence type="ECO:0000256" key="4">
    <source>
        <dbReference type="ARBA" id="ARBA00023167"/>
    </source>
</evidence>
<dbReference type="STRING" id="1855912.LuPra_00085"/>
<feature type="domain" description="Class II aldolase/adducin N-terminal" evidence="7">
    <location>
        <begin position="35"/>
        <end position="226"/>
    </location>
</feature>
<comment type="catalytic activity">
    <reaction evidence="6">
        <text>5-(methylsulfanyl)-D-ribulose 1-phosphate = 5-methylsulfanyl-2,3-dioxopentyl phosphate + H2O</text>
        <dbReference type="Rhea" id="RHEA:15549"/>
        <dbReference type="ChEBI" id="CHEBI:15377"/>
        <dbReference type="ChEBI" id="CHEBI:58548"/>
        <dbReference type="ChEBI" id="CHEBI:58828"/>
        <dbReference type="EC" id="4.2.1.109"/>
    </reaction>
</comment>
<dbReference type="RefSeq" id="WP_157898572.1">
    <property type="nucleotide sequence ID" value="NZ_CP015136.1"/>
</dbReference>
<dbReference type="SMART" id="SM01007">
    <property type="entry name" value="Aldolase_II"/>
    <property type="match status" value="1"/>
</dbReference>
<dbReference type="Gene3D" id="3.40.225.10">
    <property type="entry name" value="Class II aldolase/adducin N-terminal domain"/>
    <property type="match status" value="1"/>
</dbReference>
<keyword evidence="3 6" id="KW-0862">Zinc</keyword>
<evidence type="ECO:0000256" key="5">
    <source>
        <dbReference type="ARBA" id="ARBA00023239"/>
    </source>
</evidence>
<dbReference type="PANTHER" id="PTHR10640:SF7">
    <property type="entry name" value="METHYLTHIORIBULOSE-1-PHOSPHATE DEHYDRATASE"/>
    <property type="match status" value="1"/>
</dbReference>
<dbReference type="Proteomes" id="UP000076079">
    <property type="component" value="Chromosome"/>
</dbReference>
<protein>
    <recommendedName>
        <fullName evidence="6">Methylthioribulose-1-phosphate dehydratase</fullName>
        <shortName evidence="6">MTRu-1-P dehydratase</shortName>
        <ecNumber evidence="6">4.2.1.109</ecNumber>
    </recommendedName>
</protein>
<reference evidence="8 9" key="1">
    <citation type="journal article" date="2016" name="Genome Announc.">
        <title>First Complete Genome Sequence of a Subdivision 6 Acidobacterium Strain.</title>
        <authorList>
            <person name="Huang S."/>
            <person name="Vieira S."/>
            <person name="Bunk B."/>
            <person name="Riedel T."/>
            <person name="Sproer C."/>
            <person name="Overmann J."/>
        </authorList>
    </citation>
    <scope>NUCLEOTIDE SEQUENCE [LARGE SCALE GENOMIC DNA]</scope>
    <source>
        <strain evidence="9">DSM 100886 HEG_-6_39</strain>
    </source>
</reference>
<dbReference type="InterPro" id="IPR017714">
    <property type="entry name" value="MethylthioRu-1-P_deHdtase_MtnB"/>
</dbReference>
<reference evidence="9" key="2">
    <citation type="submission" date="2016-04" db="EMBL/GenBank/DDBJ databases">
        <title>First Complete Genome Sequence of a Subdivision 6 Acidobacterium.</title>
        <authorList>
            <person name="Huang S."/>
            <person name="Vieira S."/>
            <person name="Bunk B."/>
            <person name="Riedel T."/>
            <person name="Sproeer C."/>
            <person name="Overmann J."/>
        </authorList>
    </citation>
    <scope>NUCLEOTIDE SEQUENCE [LARGE SCALE GENOMIC DNA]</scope>
    <source>
        <strain evidence="9">DSM 100886 HEG_-6_39</strain>
    </source>
</reference>
<evidence type="ECO:0000256" key="3">
    <source>
        <dbReference type="ARBA" id="ARBA00022833"/>
    </source>
</evidence>
<accession>A0A143PEI4</accession>
<comment type="similarity">
    <text evidence="6">Belongs to the aldolase class II family. MtnB subfamily.</text>
</comment>
<proteinExistence type="inferred from homology"/>
<keyword evidence="5 6" id="KW-0456">Lyase</keyword>
<organism evidence="8 9">
    <name type="scientific">Luteitalea pratensis</name>
    <dbReference type="NCBI Taxonomy" id="1855912"/>
    <lineage>
        <taxon>Bacteria</taxon>
        <taxon>Pseudomonadati</taxon>
        <taxon>Acidobacteriota</taxon>
        <taxon>Vicinamibacteria</taxon>
        <taxon>Vicinamibacterales</taxon>
        <taxon>Vicinamibacteraceae</taxon>
        <taxon>Luteitalea</taxon>
    </lineage>
</organism>
<dbReference type="UniPathway" id="UPA00904">
    <property type="reaction ID" value="UER00875"/>
</dbReference>
<dbReference type="InterPro" id="IPR036409">
    <property type="entry name" value="Aldolase_II/adducin_N_sf"/>
</dbReference>
<evidence type="ECO:0000313" key="9">
    <source>
        <dbReference type="Proteomes" id="UP000076079"/>
    </source>
</evidence>
<dbReference type="GO" id="GO:0046570">
    <property type="term" value="F:methylthioribulose 1-phosphate dehydratase activity"/>
    <property type="evidence" value="ECO:0007669"/>
    <property type="project" value="UniProtKB-UniRule"/>
</dbReference>
<dbReference type="NCBIfam" id="TIGR03328">
    <property type="entry name" value="salvage_mtnB"/>
    <property type="match status" value="1"/>
</dbReference>
<evidence type="ECO:0000256" key="1">
    <source>
        <dbReference type="ARBA" id="ARBA00022605"/>
    </source>
</evidence>
<keyword evidence="9" id="KW-1185">Reference proteome</keyword>